<dbReference type="Proteomes" id="UP001210211">
    <property type="component" value="Unassembled WGS sequence"/>
</dbReference>
<dbReference type="InterPro" id="IPR027443">
    <property type="entry name" value="IPNS-like_sf"/>
</dbReference>
<gene>
    <name evidence="1" type="ORF">LUZ61_013574</name>
</gene>
<accession>A0AAD5Z081</accession>
<protein>
    <submittedName>
        <fullName evidence="1">Uncharacterized protein</fullName>
    </submittedName>
</protein>
<dbReference type="InterPro" id="IPR050231">
    <property type="entry name" value="Iron_ascorbate_oxido_reductase"/>
</dbReference>
<comment type="caution">
    <text evidence="1">The sequence shown here is derived from an EMBL/GenBank/DDBJ whole genome shotgun (WGS) entry which is preliminary data.</text>
</comment>
<dbReference type="AlphaFoldDB" id="A0AAD5Z081"/>
<proteinExistence type="predicted"/>
<dbReference type="SUPFAM" id="SSF51197">
    <property type="entry name" value="Clavaminate synthase-like"/>
    <property type="match status" value="1"/>
</dbReference>
<organism evidence="1 2">
    <name type="scientific">Rhynchospora tenuis</name>
    <dbReference type="NCBI Taxonomy" id="198213"/>
    <lineage>
        <taxon>Eukaryota</taxon>
        <taxon>Viridiplantae</taxon>
        <taxon>Streptophyta</taxon>
        <taxon>Embryophyta</taxon>
        <taxon>Tracheophyta</taxon>
        <taxon>Spermatophyta</taxon>
        <taxon>Magnoliopsida</taxon>
        <taxon>Liliopsida</taxon>
        <taxon>Poales</taxon>
        <taxon>Cyperaceae</taxon>
        <taxon>Cyperoideae</taxon>
        <taxon>Rhynchosporeae</taxon>
        <taxon>Rhynchospora</taxon>
    </lineage>
</organism>
<keyword evidence="2" id="KW-1185">Reference proteome</keyword>
<dbReference type="EMBL" id="JAMRDG010000002">
    <property type="protein sequence ID" value="KAJ3684410.1"/>
    <property type="molecule type" value="Genomic_DNA"/>
</dbReference>
<reference evidence="1 2" key="1">
    <citation type="journal article" date="2022" name="Cell">
        <title>Repeat-based holocentromeres influence genome architecture and karyotype evolution.</title>
        <authorList>
            <person name="Hofstatter P.G."/>
            <person name="Thangavel G."/>
            <person name="Lux T."/>
            <person name="Neumann P."/>
            <person name="Vondrak T."/>
            <person name="Novak P."/>
            <person name="Zhang M."/>
            <person name="Costa L."/>
            <person name="Castellani M."/>
            <person name="Scott A."/>
            <person name="Toegelov H."/>
            <person name="Fuchs J."/>
            <person name="Mata-Sucre Y."/>
            <person name="Dias Y."/>
            <person name="Vanzela A.L.L."/>
            <person name="Huettel B."/>
            <person name="Almeida C.C.S."/>
            <person name="Simkova H."/>
            <person name="Souza G."/>
            <person name="Pedrosa-Harand A."/>
            <person name="Macas J."/>
            <person name="Mayer K.F.X."/>
            <person name="Houben A."/>
            <person name="Marques A."/>
        </authorList>
    </citation>
    <scope>NUCLEOTIDE SEQUENCE [LARGE SCALE GENOMIC DNA]</scope>
    <source>
        <strain evidence="1">RhyTen1mFocal</strain>
    </source>
</reference>
<sequence length="141" mass="15623">MKATVRALFELPDDVKLRNAAVILHSSGYVVSPPENPLYEGFGVYGASSLTDVDAFCSLLDTPIHVREAIKTYAQKSHVVIVDIATKMGEIMVLKDQNFSAWPCHFRFNKYNFTQDSVGSHGVQIHTDSGFLTLLQEDECG</sequence>
<dbReference type="Gene3D" id="2.60.120.330">
    <property type="entry name" value="B-lactam Antibiotic, Isopenicillin N Synthase, Chain"/>
    <property type="match status" value="1"/>
</dbReference>
<evidence type="ECO:0000313" key="2">
    <source>
        <dbReference type="Proteomes" id="UP001210211"/>
    </source>
</evidence>
<dbReference type="PANTHER" id="PTHR47990">
    <property type="entry name" value="2-OXOGLUTARATE (2OG) AND FE(II)-DEPENDENT OXYGENASE SUPERFAMILY PROTEIN-RELATED"/>
    <property type="match status" value="1"/>
</dbReference>
<name>A0AAD5Z081_9POAL</name>
<evidence type="ECO:0000313" key="1">
    <source>
        <dbReference type="EMBL" id="KAJ3684410.1"/>
    </source>
</evidence>